<dbReference type="RefSeq" id="WP_243070164.1">
    <property type="nucleotide sequence ID" value="NZ_JAIVFL010000001.1"/>
</dbReference>
<gene>
    <name evidence="1" type="ORF">K9U37_01190</name>
</gene>
<dbReference type="EMBL" id="JAIVFL010000001">
    <property type="protein sequence ID" value="MCI4673646.1"/>
    <property type="molecule type" value="Genomic_DNA"/>
</dbReference>
<organism evidence="1 2">
    <name type="scientific">Candidatus Mycolicibacterium alkanivorans</name>
    <dbReference type="NCBI Taxonomy" id="2954114"/>
    <lineage>
        <taxon>Bacteria</taxon>
        <taxon>Bacillati</taxon>
        <taxon>Actinomycetota</taxon>
        <taxon>Actinomycetes</taxon>
        <taxon>Mycobacteriales</taxon>
        <taxon>Mycobacteriaceae</taxon>
        <taxon>Mycolicibacterium</taxon>
    </lineage>
</organism>
<sequence length="237" mass="23765">MAGERLDDFRMANFIGPLPTDPILGGDARTRARSRLDLQQRLEQGAYGLLPMTADQATQQLDEGEQFSRSLTVRQAVDALMGQGMTAEGAAATVSGLSDGTTLADLAKGLTTYGGPVSSAIEVYGETVSTGRHAIGGLSPADAEALSTIGKRMGAAGTALDVVMCGKALEDGAPVGRTIGETAGSIGGGSLATLGAWALVGSPFGPEGAAATALVGAVVLSFGGQKLGGWVGARLDN</sequence>
<proteinExistence type="predicted"/>
<protein>
    <submittedName>
        <fullName evidence="1">Uncharacterized protein</fullName>
    </submittedName>
</protein>
<keyword evidence="2" id="KW-1185">Reference proteome</keyword>
<comment type="caution">
    <text evidence="1">The sequence shown here is derived from an EMBL/GenBank/DDBJ whole genome shotgun (WGS) entry which is preliminary data.</text>
</comment>
<reference evidence="1" key="1">
    <citation type="journal article" date="2022" name="ISME J.">
        <title>Identification of active gaseous-alkane degraders at natural gas seeps.</title>
        <authorList>
            <person name="Farhan Ul Haque M."/>
            <person name="Hernandez M."/>
            <person name="Crombie A.T."/>
            <person name="Murrell J.C."/>
        </authorList>
    </citation>
    <scope>NUCLEOTIDE SEQUENCE</scope>
    <source>
        <strain evidence="1">ANDR5</strain>
    </source>
</reference>
<accession>A0ABS9YQW7</accession>
<evidence type="ECO:0000313" key="1">
    <source>
        <dbReference type="EMBL" id="MCI4673646.1"/>
    </source>
</evidence>
<dbReference type="Proteomes" id="UP001139068">
    <property type="component" value="Unassembled WGS sequence"/>
</dbReference>
<evidence type="ECO:0000313" key="2">
    <source>
        <dbReference type="Proteomes" id="UP001139068"/>
    </source>
</evidence>
<name>A0ABS9YQW7_9MYCO</name>